<gene>
    <name evidence="1" type="ORF">LG52_1658</name>
</gene>
<evidence type="ECO:0000313" key="1">
    <source>
        <dbReference type="EMBL" id="KJE27358.1"/>
    </source>
</evidence>
<dbReference type="RefSeq" id="WP_044731575.1">
    <property type="nucleotide sequence ID" value="NZ_JYBP01000003.1"/>
</dbReference>
<reference evidence="1 2" key="1">
    <citation type="submission" date="2015-01" db="EMBL/GenBank/DDBJ databases">
        <authorList>
            <person name="Filippidou S."/>
            <person name="Jeanneret N."/>
            <person name="Russel-Delif L."/>
            <person name="Junier T."/>
            <person name="Wunderlin T."/>
            <person name="Molina V."/>
            <person name="Johnson S.L."/>
            <person name="Davenport K.W."/>
            <person name="Chain P.S."/>
            <person name="Dorador C."/>
            <person name="Junier P."/>
        </authorList>
    </citation>
    <scope>NUCLEOTIDE SEQUENCE [LARGE SCALE GENOMIC DNA]</scope>
    <source>
        <strain evidence="1 2">Et7/4</strain>
    </source>
</reference>
<organism evidence="1 2">
    <name type="scientific">Geobacillus kaustophilus</name>
    <dbReference type="NCBI Taxonomy" id="1462"/>
    <lineage>
        <taxon>Bacteria</taxon>
        <taxon>Bacillati</taxon>
        <taxon>Bacillota</taxon>
        <taxon>Bacilli</taxon>
        <taxon>Bacillales</taxon>
        <taxon>Anoxybacillaceae</taxon>
        <taxon>Geobacillus</taxon>
        <taxon>Geobacillus thermoleovorans group</taxon>
    </lineage>
</organism>
<dbReference type="GO" id="GO:0016740">
    <property type="term" value="F:transferase activity"/>
    <property type="evidence" value="ECO:0007669"/>
    <property type="project" value="UniProtKB-KW"/>
</dbReference>
<dbReference type="AlphaFoldDB" id="A0A0D8BT37"/>
<name>A0A0D8BT37_GEOKU</name>
<sequence>MNSRQYWEQRATQREQEVHLIVEKYLAQMKQRLKEAQRDILKQIEAFYARYARDNQISLHEARRLLTSQEIYRCNLKL</sequence>
<accession>A0A0D8BT37</accession>
<proteinExistence type="predicted"/>
<dbReference type="Proteomes" id="UP000032522">
    <property type="component" value="Unassembled WGS sequence"/>
</dbReference>
<dbReference type="EMBL" id="JYBP01000003">
    <property type="protein sequence ID" value="KJE27358.1"/>
    <property type="molecule type" value="Genomic_DNA"/>
</dbReference>
<evidence type="ECO:0000313" key="2">
    <source>
        <dbReference type="Proteomes" id="UP000032522"/>
    </source>
</evidence>
<protein>
    <submittedName>
        <fullName evidence="1">NAD+-asparagine ADP-ribosyltransferase domain protein</fullName>
    </submittedName>
</protein>
<dbReference type="PATRIC" id="fig|1462.6.peg.1875"/>
<keyword evidence="1" id="KW-0808">Transferase</keyword>
<comment type="caution">
    <text evidence="1">The sequence shown here is derived from an EMBL/GenBank/DDBJ whole genome shotgun (WGS) entry which is preliminary data.</text>
</comment>